<dbReference type="AlphaFoldDB" id="A0A6M0Q6D4"/>
<evidence type="ECO:0000313" key="2">
    <source>
        <dbReference type="EMBL" id="NEY71906.1"/>
    </source>
</evidence>
<dbReference type="RefSeq" id="WP_163179324.1">
    <property type="nucleotide sequence ID" value="NZ_JAAIWM010000002.1"/>
</dbReference>
<sequence length="168" mass="19428">MSFFRKLFAKKEERPVVEERTVFNLQMKDIVTYELEDYQVVGKLSYSDHGFTWHAYQLQSSDRVIWLSVEMDDELELGIYEKCKLKLTEPIPKEITFEGTTYYLDEHGVAQVSGIGRGQNVNGATCKYFGFCDEEEEAFLSVEIWGGEVEVSKGYSIEEYELKIIASN</sequence>
<dbReference type="EMBL" id="JAAIWM010000002">
    <property type="protein sequence ID" value="NEY71906.1"/>
    <property type="molecule type" value="Genomic_DNA"/>
</dbReference>
<proteinExistence type="predicted"/>
<evidence type="ECO:0000313" key="3">
    <source>
        <dbReference type="Proteomes" id="UP000481043"/>
    </source>
</evidence>
<gene>
    <name evidence="2" type="ORF">G4D63_09115</name>
</gene>
<organism evidence="2 3">
    <name type="scientific">Bacillus mesophilus</name>
    <dbReference type="NCBI Taxonomy" id="1808955"/>
    <lineage>
        <taxon>Bacteria</taxon>
        <taxon>Bacillati</taxon>
        <taxon>Bacillota</taxon>
        <taxon>Bacilli</taxon>
        <taxon>Bacillales</taxon>
        <taxon>Bacillaceae</taxon>
        <taxon>Bacillus</taxon>
    </lineage>
</organism>
<protein>
    <submittedName>
        <fullName evidence="2">DUF4178 domain-containing protein</fullName>
    </submittedName>
</protein>
<comment type="caution">
    <text evidence="2">The sequence shown here is derived from an EMBL/GenBank/DDBJ whole genome shotgun (WGS) entry which is preliminary data.</text>
</comment>
<dbReference type="Pfam" id="PF13785">
    <property type="entry name" value="DUF4178"/>
    <property type="match status" value="1"/>
</dbReference>
<keyword evidence="3" id="KW-1185">Reference proteome</keyword>
<name>A0A6M0Q6D4_9BACI</name>
<evidence type="ECO:0000259" key="1">
    <source>
        <dbReference type="Pfam" id="PF13785"/>
    </source>
</evidence>
<dbReference type="Proteomes" id="UP000481043">
    <property type="component" value="Unassembled WGS sequence"/>
</dbReference>
<accession>A0A6M0Q6D4</accession>
<dbReference type="InterPro" id="IPR025235">
    <property type="entry name" value="DUF4178"/>
</dbReference>
<reference evidence="2 3" key="1">
    <citation type="submission" date="2020-02" db="EMBL/GenBank/DDBJ databases">
        <title>Bacillus aquiflavi sp. nov., isolated from yellow water of strong flavor Chinese baijiu in Yibin region of China.</title>
        <authorList>
            <person name="Xie J."/>
        </authorList>
    </citation>
    <scope>NUCLEOTIDE SEQUENCE [LARGE SCALE GENOMIC DNA]</scope>
    <source>
        <strain evidence="2 3">SA4</strain>
    </source>
</reference>
<feature type="domain" description="DUF4178" evidence="1">
    <location>
        <begin position="29"/>
        <end position="158"/>
    </location>
</feature>